<gene>
    <name evidence="7" type="ORF">DFR64_2219</name>
</gene>
<dbReference type="SUPFAM" id="SSF55804">
    <property type="entry name" value="Phoshotransferase/anion transport protein"/>
    <property type="match status" value="1"/>
</dbReference>
<dbReference type="PANTHER" id="PTHR30185">
    <property type="entry name" value="CRYPTIC BETA-GLUCOSIDE BGL OPERON ANTITERMINATOR"/>
    <property type="match status" value="1"/>
</dbReference>
<dbReference type="OrthoDB" id="3175596at2"/>
<keyword evidence="2" id="KW-0805">Transcription regulation</keyword>
<dbReference type="PANTHER" id="PTHR30185:SF12">
    <property type="entry name" value="TRANSCRIPTIONAL REGULATOR MANR"/>
    <property type="match status" value="1"/>
</dbReference>
<dbReference type="Pfam" id="PF08279">
    <property type="entry name" value="HTH_11"/>
    <property type="match status" value="1"/>
</dbReference>
<dbReference type="Gene3D" id="1.10.1790.10">
    <property type="entry name" value="PRD domain"/>
    <property type="match status" value="2"/>
</dbReference>
<evidence type="ECO:0000259" key="6">
    <source>
        <dbReference type="PROSITE" id="PS51372"/>
    </source>
</evidence>
<name>A0A347ZVI9_9CHLR</name>
<feature type="domain" description="PTS EIIA type-2" evidence="5">
    <location>
        <begin position="501"/>
        <end position="640"/>
    </location>
</feature>
<protein>
    <submittedName>
        <fullName evidence="7">BglG family transcriptional antiterminator</fullName>
    </submittedName>
</protein>
<keyword evidence="3" id="KW-0010">Activator</keyword>
<evidence type="ECO:0000256" key="4">
    <source>
        <dbReference type="ARBA" id="ARBA00023163"/>
    </source>
</evidence>
<reference evidence="7 8" key="1">
    <citation type="submission" date="2018-08" db="EMBL/GenBank/DDBJ databases">
        <title>Genomic Encyclopedia of Type Strains, Phase IV (KMG-IV): sequencing the most valuable type-strain genomes for metagenomic binning, comparative biology and taxonomic classification.</title>
        <authorList>
            <person name="Goeker M."/>
        </authorList>
    </citation>
    <scope>NUCLEOTIDE SEQUENCE [LARGE SCALE GENOMIC DNA]</scope>
    <source>
        <strain evidence="7 8">DSM 23923</strain>
    </source>
</reference>
<dbReference type="InterPro" id="IPR036634">
    <property type="entry name" value="PRD_sf"/>
</dbReference>
<dbReference type="Gene3D" id="1.10.10.10">
    <property type="entry name" value="Winged helix-like DNA-binding domain superfamily/Winged helix DNA-binding domain"/>
    <property type="match status" value="1"/>
</dbReference>
<dbReference type="GO" id="GO:0006355">
    <property type="term" value="P:regulation of DNA-templated transcription"/>
    <property type="evidence" value="ECO:0007669"/>
    <property type="project" value="InterPro"/>
</dbReference>
<sequence>MTATEIKPGKLNKKAILEILQSQDDWVTATFLSEIFHTTPRTIRNHVARINHEYAAELITSSYKGYRLNHEAMEKVDEEAHKSPSSRPLFIIRKLINSQNESDFYDLADELFISESTLYNDLKQSREILAGFSLEIERTENNIFIKGNERDKRKLIYYLLSIENDNNFVAFAENGLSLEINQQQDLRNSVMQVFKDHNFHLNDFGLNNLLLHVLVIVDRIKKGKQIAENIPQNKIEDSTFYQIANEVKDLIEAQYSIHISSAELYYLTLIIASNSNPQNYSLVTTENIGDFIDDHFITLTRKAVRKLEEIYYLEPFEDTFIVNFTIHIDNMIQRAHNKLTMKNPLTINIKTSYPLIYDMAVFLAGDIGNTENITISEDEITFIAFYIGAYLEKKKGKADLVTCTFVYAQYHNLHQIALTHLKEAFKHEIAFTRIVSVNEVNKAEIDSDIVISTVDFPLKTAAKAIQINIFPTNQDIESIRKEVNAIKQQRKQVAVVQNIKRFIGKELFRREFYAENEFAMIKALSAECERLGLCKNTFVNEVIERENLSSTSFSNFVAVPHSLNHNAVRSFMSVVINAQGMQWGENSVNIIILIGIAKEDRSIFREIFNDLIIILCEPIYVNQIIKCKDYDSFIETITPMLAKQATERE</sequence>
<keyword evidence="4" id="KW-0804">Transcription</keyword>
<keyword evidence="8" id="KW-1185">Reference proteome</keyword>
<accession>A0A347ZVI9</accession>
<dbReference type="Gene3D" id="3.40.930.10">
    <property type="entry name" value="Mannitol-specific EII, Chain A"/>
    <property type="match status" value="1"/>
</dbReference>
<evidence type="ECO:0000313" key="8">
    <source>
        <dbReference type="Proteomes" id="UP000256388"/>
    </source>
</evidence>
<evidence type="ECO:0000313" key="7">
    <source>
        <dbReference type="EMBL" id="REG07017.1"/>
    </source>
</evidence>
<comment type="caution">
    <text evidence="7">The sequence shown here is derived from an EMBL/GenBank/DDBJ whole genome shotgun (WGS) entry which is preliminary data.</text>
</comment>
<dbReference type="PROSITE" id="PS51372">
    <property type="entry name" value="PRD_2"/>
    <property type="match status" value="2"/>
</dbReference>
<dbReference type="InterPro" id="IPR050661">
    <property type="entry name" value="BglG_antiterminators"/>
</dbReference>
<evidence type="ECO:0000256" key="1">
    <source>
        <dbReference type="ARBA" id="ARBA00022737"/>
    </source>
</evidence>
<evidence type="ECO:0000256" key="2">
    <source>
        <dbReference type="ARBA" id="ARBA00023015"/>
    </source>
</evidence>
<dbReference type="InterPro" id="IPR002178">
    <property type="entry name" value="PTS_EIIA_type-2_dom"/>
</dbReference>
<dbReference type="InterPro" id="IPR013196">
    <property type="entry name" value="HTH_11"/>
</dbReference>
<dbReference type="Pfam" id="PF00874">
    <property type="entry name" value="PRD"/>
    <property type="match status" value="2"/>
</dbReference>
<evidence type="ECO:0000256" key="3">
    <source>
        <dbReference type="ARBA" id="ARBA00023159"/>
    </source>
</evidence>
<dbReference type="InterPro" id="IPR007737">
    <property type="entry name" value="Mga_HTH"/>
</dbReference>
<dbReference type="PROSITE" id="PS51094">
    <property type="entry name" value="PTS_EIIA_TYPE_2"/>
    <property type="match status" value="1"/>
</dbReference>
<dbReference type="AlphaFoldDB" id="A0A347ZVI9"/>
<feature type="domain" description="PRD" evidence="6">
    <location>
        <begin position="177"/>
        <end position="281"/>
    </location>
</feature>
<evidence type="ECO:0000259" key="5">
    <source>
        <dbReference type="PROSITE" id="PS51094"/>
    </source>
</evidence>
<dbReference type="SUPFAM" id="SSF63520">
    <property type="entry name" value="PTS-regulatory domain, PRD"/>
    <property type="match status" value="2"/>
</dbReference>
<organism evidence="7 8">
    <name type="scientific">Pelolinea submarina</name>
    <dbReference type="NCBI Taxonomy" id="913107"/>
    <lineage>
        <taxon>Bacteria</taxon>
        <taxon>Bacillati</taxon>
        <taxon>Chloroflexota</taxon>
        <taxon>Anaerolineae</taxon>
        <taxon>Anaerolineales</taxon>
        <taxon>Anaerolineaceae</taxon>
        <taxon>Pelolinea</taxon>
    </lineage>
</organism>
<dbReference type="Proteomes" id="UP000256388">
    <property type="component" value="Unassembled WGS sequence"/>
</dbReference>
<proteinExistence type="predicted"/>
<dbReference type="InterPro" id="IPR036388">
    <property type="entry name" value="WH-like_DNA-bd_sf"/>
</dbReference>
<dbReference type="RefSeq" id="WP_116225496.1">
    <property type="nucleotide sequence ID" value="NZ_AP018437.1"/>
</dbReference>
<dbReference type="EMBL" id="QUMS01000003">
    <property type="protein sequence ID" value="REG07017.1"/>
    <property type="molecule type" value="Genomic_DNA"/>
</dbReference>
<feature type="domain" description="PRD" evidence="6">
    <location>
        <begin position="291"/>
        <end position="397"/>
    </location>
</feature>
<dbReference type="Pfam" id="PF05043">
    <property type="entry name" value="Mga"/>
    <property type="match status" value="1"/>
</dbReference>
<dbReference type="Pfam" id="PF00359">
    <property type="entry name" value="PTS_EIIA_2"/>
    <property type="match status" value="1"/>
</dbReference>
<dbReference type="InterPro" id="IPR011608">
    <property type="entry name" value="PRD"/>
</dbReference>
<keyword evidence="1" id="KW-0677">Repeat</keyword>
<dbReference type="InterPro" id="IPR016152">
    <property type="entry name" value="PTrfase/Anion_transptr"/>
</dbReference>